<dbReference type="Gene3D" id="1.25.40.10">
    <property type="entry name" value="Tetratricopeptide repeat domain"/>
    <property type="match status" value="2"/>
</dbReference>
<gene>
    <name evidence="2" type="ORF">PCOS0759_LOCUS373</name>
</gene>
<accession>A0A7S1PDX8</accession>
<dbReference type="SMART" id="SM00671">
    <property type="entry name" value="SEL1"/>
    <property type="match status" value="3"/>
</dbReference>
<dbReference type="InterPro" id="IPR006597">
    <property type="entry name" value="Sel1-like"/>
</dbReference>
<proteinExistence type="inferred from homology"/>
<dbReference type="EMBL" id="HBGD01000487">
    <property type="protein sequence ID" value="CAD9077142.1"/>
    <property type="molecule type" value="Transcribed_RNA"/>
</dbReference>
<dbReference type="PANTHER" id="PTHR11102">
    <property type="entry name" value="SEL-1-LIKE PROTEIN"/>
    <property type="match status" value="1"/>
</dbReference>
<reference evidence="2" key="1">
    <citation type="submission" date="2021-01" db="EMBL/GenBank/DDBJ databases">
        <authorList>
            <person name="Corre E."/>
            <person name="Pelletier E."/>
            <person name="Niang G."/>
            <person name="Scheremetjew M."/>
            <person name="Finn R."/>
            <person name="Kale V."/>
            <person name="Holt S."/>
            <person name="Cochrane G."/>
            <person name="Meng A."/>
            <person name="Brown T."/>
            <person name="Cohen L."/>
        </authorList>
    </citation>
    <scope>NUCLEOTIDE SEQUENCE</scope>
    <source>
        <strain evidence="2">WS</strain>
    </source>
</reference>
<dbReference type="InterPro" id="IPR011990">
    <property type="entry name" value="TPR-like_helical_dom_sf"/>
</dbReference>
<dbReference type="SUPFAM" id="SSF81901">
    <property type="entry name" value="HCP-like"/>
    <property type="match status" value="3"/>
</dbReference>
<organism evidence="2">
    <name type="scientific">Percolomonas cosmopolitus</name>
    <dbReference type="NCBI Taxonomy" id="63605"/>
    <lineage>
        <taxon>Eukaryota</taxon>
        <taxon>Discoba</taxon>
        <taxon>Heterolobosea</taxon>
        <taxon>Tetramitia</taxon>
        <taxon>Eutetramitia</taxon>
        <taxon>Percolomonadidae</taxon>
        <taxon>Percolomonas</taxon>
    </lineage>
</organism>
<protein>
    <submittedName>
        <fullName evidence="2">Uncharacterized protein</fullName>
    </submittedName>
</protein>
<evidence type="ECO:0000313" key="2">
    <source>
        <dbReference type="EMBL" id="CAD9077142.1"/>
    </source>
</evidence>
<name>A0A7S1PDX8_9EUKA</name>
<dbReference type="AlphaFoldDB" id="A0A7S1PDX8"/>
<sequence length="716" mass="81782">MFSLPFTRSFYTKCQNRVNDSKKCQNHTLLASSLENSSPSDSSLSQVPLNIACMTVSDVYFEYLERLSTSRTTLPPTEPSKDHPGEEILWCDSGALNKGILLSQRLRHLVRLIRNEWRDHIFMQGIEHISGINDGEGPPQSLKMSTLELFTHIATEYQNHSATIRRSKPVNIPHLKRDKHRAAQLYMDFVHNLDDELLLTEKQQFTLDALASKSKKANKGTSLYLAVDAIGDTHSHFNQAMRKESTEEWDVAVKMYVDIVTRRDGHNSDEQWVSAAKLQLMRLLNRAQSCDIVQKALNSQVPHELILKWIHELATQGNLHANLQLAQYFKSLNRDEFAAAWIEQSIHHIRDKHAAHLINKHQKSIEHSIAELRLDSRPNLFEYHSNHIVGTEQATGRASFHCALMKEHGIHTEKNLKMAREFYETATQQGHPKSPIQLAILLSNSDNDKSIRNVPKAIKILKQQIEKGNNLGRFLLANIYDEGYVEEKPELRENSRQGEQEYVLGNLMYTMESLATMDEVWLDARILLAALHLMDSVEYPSILSYDYGVSMVKSLADQDMLPTAQYLMGLIFFDNGSLNEGMEYLKRVCTMLHQESEPNLPAPQEFVIKDAQYLLGQACKVLNQTQDSEHHFSIALSLKHAASAYELGQIHMTKDVQLAEHYLKLAYSQNVHQASISLASIAFYRRDWAQCREWCQKATGHLPEQAKSILRLLPSE</sequence>
<dbReference type="PANTHER" id="PTHR11102:SF160">
    <property type="entry name" value="ERAD-ASSOCIATED E3 UBIQUITIN-PROTEIN LIGASE COMPONENT HRD3"/>
    <property type="match status" value="1"/>
</dbReference>
<comment type="similarity">
    <text evidence="1">Belongs to the sel-1 family.</text>
</comment>
<evidence type="ECO:0000256" key="1">
    <source>
        <dbReference type="ARBA" id="ARBA00038101"/>
    </source>
</evidence>
<dbReference type="InterPro" id="IPR050767">
    <property type="entry name" value="Sel1_AlgK"/>
</dbReference>